<evidence type="ECO:0000256" key="1">
    <source>
        <dbReference type="SAM" id="MobiDB-lite"/>
    </source>
</evidence>
<dbReference type="Proteomes" id="UP000504629">
    <property type="component" value="Unplaced"/>
</dbReference>
<dbReference type="OrthoDB" id="7453349at2759"/>
<accession>A0A6J2KDT3</accession>
<dbReference type="GeneID" id="114249633"/>
<feature type="region of interest" description="Disordered" evidence="1">
    <location>
        <begin position="256"/>
        <end position="355"/>
    </location>
</feature>
<organism evidence="3 4">
    <name type="scientific">Bombyx mandarina</name>
    <name type="common">Wild silk moth</name>
    <name type="synonym">Wild silkworm</name>
    <dbReference type="NCBI Taxonomy" id="7092"/>
    <lineage>
        <taxon>Eukaryota</taxon>
        <taxon>Metazoa</taxon>
        <taxon>Ecdysozoa</taxon>
        <taxon>Arthropoda</taxon>
        <taxon>Hexapoda</taxon>
        <taxon>Insecta</taxon>
        <taxon>Pterygota</taxon>
        <taxon>Neoptera</taxon>
        <taxon>Endopterygota</taxon>
        <taxon>Lepidoptera</taxon>
        <taxon>Glossata</taxon>
        <taxon>Ditrysia</taxon>
        <taxon>Bombycoidea</taxon>
        <taxon>Bombycidae</taxon>
        <taxon>Bombycinae</taxon>
        <taxon>Bombyx</taxon>
    </lineage>
</organism>
<name>A0A6J2KDT3_BOMMA</name>
<keyword evidence="3" id="KW-1185">Reference proteome</keyword>
<proteinExistence type="predicted"/>
<feature type="region of interest" description="Disordered" evidence="1">
    <location>
        <begin position="99"/>
        <end position="128"/>
    </location>
</feature>
<evidence type="ECO:0000313" key="3">
    <source>
        <dbReference type="Proteomes" id="UP000504629"/>
    </source>
</evidence>
<feature type="domain" description="Coilin N-terminal" evidence="2">
    <location>
        <begin position="23"/>
        <end position="128"/>
    </location>
</feature>
<dbReference type="RefSeq" id="XP_028039072.1">
    <property type="nucleotide sequence ID" value="XM_028183271.1"/>
</dbReference>
<feature type="compositionally biased region" description="Basic residues" evidence="1">
    <location>
        <begin position="274"/>
        <end position="285"/>
    </location>
</feature>
<dbReference type="InterPro" id="IPR031722">
    <property type="entry name" value="Coilin_N"/>
</dbReference>
<gene>
    <name evidence="4" type="primary">LOC114249633</name>
</gene>
<reference evidence="4" key="1">
    <citation type="submission" date="2025-08" db="UniProtKB">
        <authorList>
            <consortium name="RefSeq"/>
        </authorList>
    </citation>
    <scope>IDENTIFICATION</scope>
    <source>
        <tissue evidence="4">Silk gland</tissue>
    </source>
</reference>
<feature type="compositionally biased region" description="Basic and acidic residues" evidence="1">
    <location>
        <begin position="104"/>
        <end position="123"/>
    </location>
</feature>
<dbReference type="Pfam" id="PF15862">
    <property type="entry name" value="Coilin_N"/>
    <property type="match status" value="1"/>
</dbReference>
<feature type="compositionally biased region" description="Polar residues" evidence="1">
    <location>
        <begin position="336"/>
        <end position="348"/>
    </location>
</feature>
<evidence type="ECO:0000259" key="2">
    <source>
        <dbReference type="Pfam" id="PF15862"/>
    </source>
</evidence>
<protein>
    <submittedName>
        <fullName evidence="4">Uncharacterized protein LOC114249633</fullName>
    </submittedName>
</protein>
<sequence>MPKRRGDELMDLQERGFRVSVCLRRVFTDERAKCYMWVEESRQVRWLQQRLCRTFGLQICCMSLLCRGHLLPPDEPLTLLGLDDLVEVIMKENKENVAKSLRVPGEENQPRTQGPHDETDYEGKQIQNQNKIDETLNVGKFNEDETLVETKRQALLLLSTYEQQNQELSTHDANKHRDSTTNSRSLLCDNSIEIEPHLYMDSSNGTMVENDNASRLEAASPFNTKLCQQGGVQLSRDSEPGSDVSPLHTIRKRFKSQSEWMSDDVPTRTSCARSGRRRVRRRRNARPPPPAAPSPPAAAAPSPPHAPSPPPPAPPVRRDASLARLPRVVRALSPVDNESVSSSNSYGRTPSALVL</sequence>
<evidence type="ECO:0000313" key="4">
    <source>
        <dbReference type="RefSeq" id="XP_028039072.1"/>
    </source>
</evidence>
<feature type="compositionally biased region" description="Pro residues" evidence="1">
    <location>
        <begin position="286"/>
        <end position="315"/>
    </location>
</feature>
<dbReference type="KEGG" id="bman:114249633"/>
<dbReference type="AlphaFoldDB" id="A0A6J2KDT3"/>